<evidence type="ECO:0000256" key="2">
    <source>
        <dbReference type="ARBA" id="ARBA00022741"/>
    </source>
</evidence>
<dbReference type="Proteomes" id="UP000193411">
    <property type="component" value="Unassembled WGS sequence"/>
</dbReference>
<comment type="similarity">
    <text evidence="5">Belongs to the protein kinase superfamily. Ser/Thr protein kinase family. GCN2 subfamily.</text>
</comment>
<dbReference type="InterPro" id="IPR050339">
    <property type="entry name" value="CC_SR_Kinase"/>
</dbReference>
<gene>
    <name evidence="9" type="ORF">BCR44DRAFT_1497050</name>
</gene>
<dbReference type="OrthoDB" id="5337378at2759"/>
<dbReference type="STRING" id="765915.A0A1Y2HYH7"/>
<evidence type="ECO:0000313" key="9">
    <source>
        <dbReference type="EMBL" id="ORZ38994.1"/>
    </source>
</evidence>
<dbReference type="PROSITE" id="PS50011">
    <property type="entry name" value="PROTEIN_KINASE_DOM"/>
    <property type="match status" value="1"/>
</dbReference>
<protein>
    <submittedName>
        <fullName evidence="9">Kinase-like domain-containing protein</fullName>
    </submittedName>
</protein>
<dbReference type="Gene3D" id="1.10.510.10">
    <property type="entry name" value="Transferase(Phosphotransferase) domain 1"/>
    <property type="match status" value="1"/>
</dbReference>
<feature type="compositionally biased region" description="Polar residues" evidence="7">
    <location>
        <begin position="162"/>
        <end position="171"/>
    </location>
</feature>
<evidence type="ECO:0000256" key="7">
    <source>
        <dbReference type="SAM" id="MobiDB-lite"/>
    </source>
</evidence>
<dbReference type="PROSITE" id="PS00108">
    <property type="entry name" value="PROTEIN_KINASE_ST"/>
    <property type="match status" value="1"/>
</dbReference>
<feature type="region of interest" description="Disordered" evidence="7">
    <location>
        <begin position="1"/>
        <end position="193"/>
    </location>
</feature>
<organism evidence="9 10">
    <name type="scientific">Catenaria anguillulae PL171</name>
    <dbReference type="NCBI Taxonomy" id="765915"/>
    <lineage>
        <taxon>Eukaryota</taxon>
        <taxon>Fungi</taxon>
        <taxon>Fungi incertae sedis</taxon>
        <taxon>Blastocladiomycota</taxon>
        <taxon>Blastocladiomycetes</taxon>
        <taxon>Blastocladiales</taxon>
        <taxon>Catenariaceae</taxon>
        <taxon>Catenaria</taxon>
    </lineage>
</organism>
<evidence type="ECO:0000256" key="4">
    <source>
        <dbReference type="ARBA" id="ARBA00022840"/>
    </source>
</evidence>
<keyword evidence="4 6" id="KW-0067">ATP-binding</keyword>
<dbReference type="EMBL" id="MCFL01000007">
    <property type="protein sequence ID" value="ORZ38994.1"/>
    <property type="molecule type" value="Genomic_DNA"/>
</dbReference>
<dbReference type="SMART" id="SM00220">
    <property type="entry name" value="S_TKc"/>
    <property type="match status" value="1"/>
</dbReference>
<dbReference type="GO" id="GO:0005524">
    <property type="term" value="F:ATP binding"/>
    <property type="evidence" value="ECO:0007669"/>
    <property type="project" value="UniProtKB-UniRule"/>
</dbReference>
<dbReference type="AlphaFoldDB" id="A0A1Y2HYH7"/>
<dbReference type="GO" id="GO:0005737">
    <property type="term" value="C:cytoplasm"/>
    <property type="evidence" value="ECO:0007669"/>
    <property type="project" value="TreeGrafter"/>
</dbReference>
<keyword evidence="1" id="KW-0808">Transferase</keyword>
<dbReference type="InterPro" id="IPR017441">
    <property type="entry name" value="Protein_kinase_ATP_BS"/>
</dbReference>
<feature type="compositionally biased region" description="Low complexity" evidence="7">
    <location>
        <begin position="107"/>
        <end position="130"/>
    </location>
</feature>
<evidence type="ECO:0000259" key="8">
    <source>
        <dbReference type="PROSITE" id="PS50011"/>
    </source>
</evidence>
<dbReference type="GO" id="GO:0004672">
    <property type="term" value="F:protein kinase activity"/>
    <property type="evidence" value="ECO:0007669"/>
    <property type="project" value="InterPro"/>
</dbReference>
<feature type="compositionally biased region" description="Low complexity" evidence="7">
    <location>
        <begin position="10"/>
        <end position="24"/>
    </location>
</feature>
<dbReference type="Pfam" id="PF00069">
    <property type="entry name" value="Pkinase"/>
    <property type="match status" value="1"/>
</dbReference>
<keyword evidence="3 9" id="KW-0418">Kinase</keyword>
<sequence length="616" mass="64907">MSNPPTSNSANPGITGNPGNGNAAKLPPPTPIRSSSCSASQLSQGFSTPPSQSSSRFAAPPPPQPLFARPSVPASRSNTPAQTPALPRSSAALETPFMPPKKAAKRPATMPASHSASSSSSIPASSTASTRPVAPAAYGASASLSTDQDQFTTPAPVTTVTRPNWSTSGIISKSDRLVSRSKPPPTPARIFPAFKPLSAAPTPVAPRSRASTHGGGSIARIPLSESRLSNGGSSTAFGGSGFQSGAGGTPALFQVPRAPPSTAVRTSSTLSAAGRRASSSSLFASPATLPILPNILTRQYFLRAAARSNANSNASSALSATESFENALPYDDPPPDVLASTTTTTGTVPDYTSQHFRIDARLGRGSFSTVYHVTRLKDGRAFALKSLNNHYRGAVDRRCCLEEVWIWHVLAPHPRLVYLASAWEQAGKLHMCMELCPRGTLAEYLEARAVHVGRPSTEDEVWGYLADVGQALQWMHARGVAHLDVKPDNVYLTQLGGCKLGDFGLATFVGYDAGNPRPTDDEMRELVTEAGGVWDPQVHGLASVEALKFATRRSSDDRHGDVMYAPAESVDGVFSTKTDVFAYGLMALEMVTDAKMPSDGEGFEQLRTGVFTAFFP</sequence>
<keyword evidence="10" id="KW-1185">Reference proteome</keyword>
<accession>A0A1Y2HYH7</accession>
<dbReference type="GO" id="GO:0005634">
    <property type="term" value="C:nucleus"/>
    <property type="evidence" value="ECO:0007669"/>
    <property type="project" value="TreeGrafter"/>
</dbReference>
<name>A0A1Y2HYH7_9FUNG</name>
<evidence type="ECO:0000256" key="6">
    <source>
        <dbReference type="PROSITE-ProRule" id="PRU10141"/>
    </source>
</evidence>
<feature type="compositionally biased region" description="Polar residues" evidence="7">
    <location>
        <begin position="142"/>
        <end position="151"/>
    </location>
</feature>
<dbReference type="InterPro" id="IPR000719">
    <property type="entry name" value="Prot_kinase_dom"/>
</dbReference>
<evidence type="ECO:0000256" key="5">
    <source>
        <dbReference type="ARBA" id="ARBA00037982"/>
    </source>
</evidence>
<dbReference type="Gene3D" id="3.30.200.20">
    <property type="entry name" value="Phosphorylase Kinase, domain 1"/>
    <property type="match status" value="1"/>
</dbReference>
<evidence type="ECO:0000256" key="1">
    <source>
        <dbReference type="ARBA" id="ARBA00022679"/>
    </source>
</evidence>
<dbReference type="PANTHER" id="PTHR11042">
    <property type="entry name" value="EUKARYOTIC TRANSLATION INITIATION FACTOR 2-ALPHA KINASE EIF2-ALPHA KINASE -RELATED"/>
    <property type="match status" value="1"/>
</dbReference>
<keyword evidence="2 6" id="KW-0547">Nucleotide-binding</keyword>
<feature type="compositionally biased region" description="Low complexity" evidence="7">
    <location>
        <begin position="152"/>
        <end position="161"/>
    </location>
</feature>
<evidence type="ECO:0000313" key="10">
    <source>
        <dbReference type="Proteomes" id="UP000193411"/>
    </source>
</evidence>
<dbReference type="PROSITE" id="PS00107">
    <property type="entry name" value="PROTEIN_KINASE_ATP"/>
    <property type="match status" value="1"/>
</dbReference>
<feature type="compositionally biased region" description="Low complexity" evidence="7">
    <location>
        <begin position="34"/>
        <end position="58"/>
    </location>
</feature>
<dbReference type="InterPro" id="IPR008271">
    <property type="entry name" value="Ser/Thr_kinase_AS"/>
</dbReference>
<dbReference type="SUPFAM" id="SSF56112">
    <property type="entry name" value="Protein kinase-like (PK-like)"/>
    <property type="match status" value="1"/>
</dbReference>
<proteinExistence type="inferred from homology"/>
<dbReference type="InterPro" id="IPR011009">
    <property type="entry name" value="Kinase-like_dom_sf"/>
</dbReference>
<comment type="caution">
    <text evidence="9">The sequence shown here is derived from an EMBL/GenBank/DDBJ whole genome shotgun (WGS) entry which is preliminary data.</text>
</comment>
<evidence type="ECO:0000256" key="3">
    <source>
        <dbReference type="ARBA" id="ARBA00022777"/>
    </source>
</evidence>
<reference evidence="9 10" key="1">
    <citation type="submission" date="2016-07" db="EMBL/GenBank/DDBJ databases">
        <title>Pervasive Adenine N6-methylation of Active Genes in Fungi.</title>
        <authorList>
            <consortium name="DOE Joint Genome Institute"/>
            <person name="Mondo S.J."/>
            <person name="Dannebaum R.O."/>
            <person name="Kuo R.C."/>
            <person name="Labutti K."/>
            <person name="Haridas S."/>
            <person name="Kuo A."/>
            <person name="Salamov A."/>
            <person name="Ahrendt S.R."/>
            <person name="Lipzen A."/>
            <person name="Sullivan W."/>
            <person name="Andreopoulos W.B."/>
            <person name="Clum A."/>
            <person name="Lindquist E."/>
            <person name="Daum C."/>
            <person name="Ramamoorthy G.K."/>
            <person name="Gryganskyi A."/>
            <person name="Culley D."/>
            <person name="Magnuson J.K."/>
            <person name="James T.Y."/>
            <person name="O'Malley M.A."/>
            <person name="Stajich J.E."/>
            <person name="Spatafora J.W."/>
            <person name="Visel A."/>
            <person name="Grigoriev I.V."/>
        </authorList>
    </citation>
    <scope>NUCLEOTIDE SEQUENCE [LARGE SCALE GENOMIC DNA]</scope>
    <source>
        <strain evidence="9 10">PL171</strain>
    </source>
</reference>
<feature type="domain" description="Protein kinase" evidence="8">
    <location>
        <begin position="356"/>
        <end position="616"/>
    </location>
</feature>
<feature type="binding site" evidence="6">
    <location>
        <position position="385"/>
    </location>
    <ligand>
        <name>ATP</name>
        <dbReference type="ChEBI" id="CHEBI:30616"/>
    </ligand>
</feature>